<dbReference type="PANTHER" id="PTHR43022">
    <property type="entry name" value="PROTEIN SMF"/>
    <property type="match status" value="1"/>
</dbReference>
<sequence length="294" mass="33227">MFEQSLREFLLALHYVMPASINRLWPLLSCESLEKISSMQLSKLLKITPQKALKLQQFLNAHRHFSFSSYYKQQKIIPITFFDAAYPKNLRHIYDPPSVIYTKGNINILQNERRIAVVGSRKATQYSKDALEHLLPPLLNEEFVVVSGLARGADKMAHDVTITLGGATIGVLGYGFQHVYPKEHEGLIKVMSQTQLLISEYPPYMGPKKWQFPMRNRLISGISWGILVTEAQKKSGTLSTVDYGLEHGRSIFVLPGNILSPLSELPHKLASEGATLVWNGSQILEEMADFLFLK</sequence>
<proteinExistence type="inferred from homology"/>
<accession>A0A433RT77</accession>
<comment type="similarity">
    <text evidence="1">Belongs to the DprA/Smf family.</text>
</comment>
<comment type="caution">
    <text evidence="3">The sequence shown here is derived from an EMBL/GenBank/DDBJ whole genome shotgun (WGS) entry which is preliminary data.</text>
</comment>
<dbReference type="EMBL" id="JTFC01000031">
    <property type="protein sequence ID" value="RUS55360.1"/>
    <property type="molecule type" value="Genomic_DNA"/>
</dbReference>
<keyword evidence="4" id="KW-1185">Reference proteome</keyword>
<name>A0A433RT77_9BACL</name>
<gene>
    <name evidence="3" type="ORF">QI30_10495</name>
</gene>
<feature type="domain" description="Smf/DprA SLOG" evidence="2">
    <location>
        <begin position="79"/>
        <end position="287"/>
    </location>
</feature>
<reference evidence="3 4" key="1">
    <citation type="submission" date="2014-11" db="EMBL/GenBank/DDBJ databases">
        <title>Genome sequence and analysis of novel Kurthia sp.</title>
        <authorList>
            <person name="Lawson J.N."/>
            <person name="Gonzalez J.E."/>
            <person name="Rinauldi L."/>
            <person name="Xuan Z."/>
            <person name="Firman A."/>
            <person name="Shaddox L."/>
            <person name="Trudeau A."/>
            <person name="Shah S."/>
            <person name="Reiman D."/>
        </authorList>
    </citation>
    <scope>NUCLEOTIDE SEQUENCE [LARGE SCALE GENOMIC DNA]</scope>
    <source>
        <strain evidence="3 4">3B1D</strain>
    </source>
</reference>
<evidence type="ECO:0000313" key="3">
    <source>
        <dbReference type="EMBL" id="RUS55360.1"/>
    </source>
</evidence>
<dbReference type="GO" id="GO:0009294">
    <property type="term" value="P:DNA-mediated transformation"/>
    <property type="evidence" value="ECO:0007669"/>
    <property type="project" value="InterPro"/>
</dbReference>
<dbReference type="Pfam" id="PF02481">
    <property type="entry name" value="DNA_processg_A"/>
    <property type="match status" value="1"/>
</dbReference>
<protein>
    <submittedName>
        <fullName evidence="3">DNA protecting protein DprA</fullName>
    </submittedName>
</protein>
<evidence type="ECO:0000259" key="2">
    <source>
        <dbReference type="Pfam" id="PF02481"/>
    </source>
</evidence>
<dbReference type="SUPFAM" id="SSF102405">
    <property type="entry name" value="MCP/YpsA-like"/>
    <property type="match status" value="1"/>
</dbReference>
<dbReference type="RefSeq" id="WP_126990765.1">
    <property type="nucleotide sequence ID" value="NZ_JTFC01000031.1"/>
</dbReference>
<evidence type="ECO:0000313" key="4">
    <source>
        <dbReference type="Proteomes" id="UP000288623"/>
    </source>
</evidence>
<organism evidence="3 4">
    <name type="scientific">Candidatus Kurthia intestinigallinarum</name>
    <dbReference type="NCBI Taxonomy" id="1562256"/>
    <lineage>
        <taxon>Bacteria</taxon>
        <taxon>Bacillati</taxon>
        <taxon>Bacillota</taxon>
        <taxon>Bacilli</taxon>
        <taxon>Bacillales</taxon>
        <taxon>Caryophanaceae</taxon>
        <taxon>Kurthia</taxon>
    </lineage>
</organism>
<dbReference type="OrthoDB" id="9785707at2"/>
<evidence type="ECO:0000256" key="1">
    <source>
        <dbReference type="ARBA" id="ARBA00006525"/>
    </source>
</evidence>
<dbReference type="Gene3D" id="3.40.50.450">
    <property type="match status" value="1"/>
</dbReference>
<dbReference type="NCBIfam" id="TIGR00732">
    <property type="entry name" value="dprA"/>
    <property type="match status" value="1"/>
</dbReference>
<dbReference type="AlphaFoldDB" id="A0A433RT77"/>
<dbReference type="Proteomes" id="UP000288623">
    <property type="component" value="Unassembled WGS sequence"/>
</dbReference>
<dbReference type="PANTHER" id="PTHR43022:SF1">
    <property type="entry name" value="PROTEIN SMF"/>
    <property type="match status" value="1"/>
</dbReference>
<dbReference type="InterPro" id="IPR057666">
    <property type="entry name" value="DrpA_SLOG"/>
</dbReference>
<dbReference type="InterPro" id="IPR003488">
    <property type="entry name" value="DprA"/>
</dbReference>